<dbReference type="InterPro" id="IPR007563">
    <property type="entry name" value="DUF554"/>
</dbReference>
<keyword evidence="1" id="KW-0472">Membrane</keyword>
<dbReference type="Pfam" id="PF04474">
    <property type="entry name" value="DUF554"/>
    <property type="match status" value="1"/>
</dbReference>
<dbReference type="PANTHER" id="PTHR36111:SF2">
    <property type="entry name" value="INNER MEMBRANE PROTEIN"/>
    <property type="match status" value="1"/>
</dbReference>
<sequence length="244" mass="25781">MFAGLGTIINICAILIGSTLGIFVGAKFREHTRELIITVLGFITLLAAADAIKELWNEKFVSELPRGWPIFTILMALLIGALVGNALDIENRLELFGVKLKSKFDPNGSSPFVDGFVTASLLFVIGPMAILGSISDGMGTGIDQLVLKSILDGVISIPFAASLGWGVAVSTIPVGIYQFAWTGVGLFLGTVLPDYQILAMTATGGILLLGISLRVMKIKQVAVGNLLPALFLAPIIAGALHQFK</sequence>
<proteinExistence type="predicted"/>
<feature type="transmembrane region" description="Helical" evidence="1">
    <location>
        <begin position="35"/>
        <end position="56"/>
    </location>
</feature>
<dbReference type="EMBL" id="CAFBNP010000101">
    <property type="protein sequence ID" value="CAB4954785.1"/>
    <property type="molecule type" value="Genomic_DNA"/>
</dbReference>
<evidence type="ECO:0000313" key="2">
    <source>
        <dbReference type="EMBL" id="CAB4730991.1"/>
    </source>
</evidence>
<feature type="transmembrane region" description="Helical" evidence="1">
    <location>
        <begin position="223"/>
        <end position="243"/>
    </location>
</feature>
<feature type="transmembrane region" description="Helical" evidence="1">
    <location>
        <begin position="197"/>
        <end position="216"/>
    </location>
</feature>
<feature type="transmembrane region" description="Helical" evidence="1">
    <location>
        <begin position="155"/>
        <end position="177"/>
    </location>
</feature>
<organism evidence="2">
    <name type="scientific">freshwater metagenome</name>
    <dbReference type="NCBI Taxonomy" id="449393"/>
    <lineage>
        <taxon>unclassified sequences</taxon>
        <taxon>metagenomes</taxon>
        <taxon>ecological metagenomes</taxon>
    </lineage>
</organism>
<protein>
    <submittedName>
        <fullName evidence="2">Unannotated protein</fullName>
    </submittedName>
</protein>
<feature type="transmembrane region" description="Helical" evidence="1">
    <location>
        <begin position="7"/>
        <end position="29"/>
    </location>
</feature>
<gene>
    <name evidence="2" type="ORF">UFOPK2782_00313</name>
    <name evidence="3" type="ORF">UFOPK3828_00589</name>
</gene>
<evidence type="ECO:0000313" key="3">
    <source>
        <dbReference type="EMBL" id="CAB4954785.1"/>
    </source>
</evidence>
<dbReference type="PANTHER" id="PTHR36111">
    <property type="entry name" value="INNER MEMBRANE PROTEIN-RELATED"/>
    <property type="match status" value="1"/>
</dbReference>
<keyword evidence="1" id="KW-1133">Transmembrane helix</keyword>
<feature type="transmembrane region" description="Helical" evidence="1">
    <location>
        <begin position="115"/>
        <end position="134"/>
    </location>
</feature>
<name>A0A6J6S851_9ZZZZ</name>
<accession>A0A6J6S851</accession>
<feature type="transmembrane region" description="Helical" evidence="1">
    <location>
        <begin position="68"/>
        <end position="87"/>
    </location>
</feature>
<evidence type="ECO:0000256" key="1">
    <source>
        <dbReference type="SAM" id="Phobius"/>
    </source>
</evidence>
<keyword evidence="1" id="KW-0812">Transmembrane</keyword>
<reference evidence="2" key="1">
    <citation type="submission" date="2020-05" db="EMBL/GenBank/DDBJ databases">
        <authorList>
            <person name="Chiriac C."/>
            <person name="Salcher M."/>
            <person name="Ghai R."/>
            <person name="Kavagutti S V."/>
        </authorList>
    </citation>
    <scope>NUCLEOTIDE SEQUENCE</scope>
</reference>
<dbReference type="AlphaFoldDB" id="A0A6J6S851"/>
<dbReference type="EMBL" id="CAEZYS010000024">
    <property type="protein sequence ID" value="CAB4730991.1"/>
    <property type="molecule type" value="Genomic_DNA"/>
</dbReference>